<protein>
    <recommendedName>
        <fullName evidence="4">Secreted protein</fullName>
    </recommendedName>
</protein>
<feature type="signal peptide" evidence="1">
    <location>
        <begin position="1"/>
        <end position="23"/>
    </location>
</feature>
<gene>
    <name evidence="2" type="ORF">J4Q44_G00339750</name>
</gene>
<proteinExistence type="predicted"/>
<reference evidence="2 3" key="1">
    <citation type="submission" date="2021-04" db="EMBL/GenBank/DDBJ databases">
        <authorList>
            <person name="De Guttry C."/>
            <person name="Zahm M."/>
            <person name="Klopp C."/>
            <person name="Cabau C."/>
            <person name="Louis A."/>
            <person name="Berthelot C."/>
            <person name="Parey E."/>
            <person name="Roest Crollius H."/>
            <person name="Montfort J."/>
            <person name="Robinson-Rechavi M."/>
            <person name="Bucao C."/>
            <person name="Bouchez O."/>
            <person name="Gislard M."/>
            <person name="Lluch J."/>
            <person name="Milhes M."/>
            <person name="Lampietro C."/>
            <person name="Lopez Roques C."/>
            <person name="Donnadieu C."/>
            <person name="Braasch I."/>
            <person name="Desvignes T."/>
            <person name="Postlethwait J."/>
            <person name="Bobe J."/>
            <person name="Wedekind C."/>
            <person name="Guiguen Y."/>
        </authorList>
    </citation>
    <scope>NUCLEOTIDE SEQUENCE [LARGE SCALE GENOMIC DNA]</scope>
    <source>
        <strain evidence="2">Cs_M1</strain>
        <tissue evidence="2">Blood</tissue>
    </source>
</reference>
<name>A0AAN8KRX2_9TELE</name>
<accession>A0AAN8KRX2</accession>
<evidence type="ECO:0000256" key="1">
    <source>
        <dbReference type="SAM" id="SignalP"/>
    </source>
</evidence>
<evidence type="ECO:0000313" key="3">
    <source>
        <dbReference type="Proteomes" id="UP001356427"/>
    </source>
</evidence>
<organism evidence="2 3">
    <name type="scientific">Coregonus suidteri</name>
    <dbReference type="NCBI Taxonomy" id="861788"/>
    <lineage>
        <taxon>Eukaryota</taxon>
        <taxon>Metazoa</taxon>
        <taxon>Chordata</taxon>
        <taxon>Craniata</taxon>
        <taxon>Vertebrata</taxon>
        <taxon>Euteleostomi</taxon>
        <taxon>Actinopterygii</taxon>
        <taxon>Neopterygii</taxon>
        <taxon>Teleostei</taxon>
        <taxon>Protacanthopterygii</taxon>
        <taxon>Salmoniformes</taxon>
        <taxon>Salmonidae</taxon>
        <taxon>Coregoninae</taxon>
        <taxon>Coregonus</taxon>
    </lineage>
</organism>
<keyword evidence="1" id="KW-0732">Signal</keyword>
<dbReference type="EMBL" id="JAGTTL010000033">
    <property type="protein sequence ID" value="KAK6296262.1"/>
    <property type="molecule type" value="Genomic_DNA"/>
</dbReference>
<evidence type="ECO:0000313" key="2">
    <source>
        <dbReference type="EMBL" id="KAK6296262.1"/>
    </source>
</evidence>
<sequence>MMISLIIIIIIIIIMMITHKTTAYSRKGGWQLCTLKYVREKTPFRTIKKHTYIHTMGRQWADRHRERSFARGKGERGRVVMERGREG</sequence>
<dbReference type="AlphaFoldDB" id="A0AAN8KRX2"/>
<feature type="chain" id="PRO_5042916819" description="Secreted protein" evidence="1">
    <location>
        <begin position="24"/>
        <end position="87"/>
    </location>
</feature>
<comment type="caution">
    <text evidence="2">The sequence shown here is derived from an EMBL/GenBank/DDBJ whole genome shotgun (WGS) entry which is preliminary data.</text>
</comment>
<evidence type="ECO:0008006" key="4">
    <source>
        <dbReference type="Google" id="ProtNLM"/>
    </source>
</evidence>
<dbReference type="Proteomes" id="UP001356427">
    <property type="component" value="Unassembled WGS sequence"/>
</dbReference>
<keyword evidence="3" id="KW-1185">Reference proteome</keyword>